<accession>A0A7J7M6H1</accession>
<dbReference type="AlphaFoldDB" id="A0A7J7M6H1"/>
<gene>
    <name evidence="1" type="ORF">GIB67_034063</name>
</gene>
<keyword evidence="2" id="KW-1185">Reference proteome</keyword>
<evidence type="ECO:0000313" key="2">
    <source>
        <dbReference type="Proteomes" id="UP000541444"/>
    </source>
</evidence>
<reference evidence="1 2" key="1">
    <citation type="journal article" date="2020" name="IScience">
        <title>Genome Sequencing of the Endangered Kingdonia uniflora (Circaeasteraceae, Ranunculales) Reveals Potential Mechanisms of Evolutionary Specialization.</title>
        <authorList>
            <person name="Sun Y."/>
            <person name="Deng T."/>
            <person name="Zhang A."/>
            <person name="Moore M.J."/>
            <person name="Landis J.B."/>
            <person name="Lin N."/>
            <person name="Zhang H."/>
            <person name="Zhang X."/>
            <person name="Huang J."/>
            <person name="Zhang X."/>
            <person name="Sun H."/>
            <person name="Wang H."/>
        </authorList>
    </citation>
    <scope>NUCLEOTIDE SEQUENCE [LARGE SCALE GENOMIC DNA]</scope>
    <source>
        <strain evidence="1">TB1705</strain>
        <tissue evidence="1">Leaf</tissue>
    </source>
</reference>
<organism evidence="1 2">
    <name type="scientific">Kingdonia uniflora</name>
    <dbReference type="NCBI Taxonomy" id="39325"/>
    <lineage>
        <taxon>Eukaryota</taxon>
        <taxon>Viridiplantae</taxon>
        <taxon>Streptophyta</taxon>
        <taxon>Embryophyta</taxon>
        <taxon>Tracheophyta</taxon>
        <taxon>Spermatophyta</taxon>
        <taxon>Magnoliopsida</taxon>
        <taxon>Ranunculales</taxon>
        <taxon>Circaeasteraceae</taxon>
        <taxon>Kingdonia</taxon>
    </lineage>
</organism>
<dbReference type="EMBL" id="JACGCM010001747">
    <property type="protein sequence ID" value="KAF6150364.1"/>
    <property type="molecule type" value="Genomic_DNA"/>
</dbReference>
<proteinExistence type="predicted"/>
<sequence length="110" mass="12884">MGQVEGLDTLTKSLAECAAILFGAMKVVDMGWLNVWTHPRRFRLSKIMRSYKCKLHQVRLDATFRDVNFSARSMAKKEADLSYNVEEWILGRPTYLLKLEELHMPYFRVD</sequence>
<comment type="caution">
    <text evidence="1">The sequence shown here is derived from an EMBL/GenBank/DDBJ whole genome shotgun (WGS) entry which is preliminary data.</text>
</comment>
<protein>
    <submittedName>
        <fullName evidence="1">Uncharacterized protein</fullName>
    </submittedName>
</protein>
<evidence type="ECO:0000313" key="1">
    <source>
        <dbReference type="EMBL" id="KAF6150364.1"/>
    </source>
</evidence>
<name>A0A7J7M6H1_9MAGN</name>
<dbReference type="Proteomes" id="UP000541444">
    <property type="component" value="Unassembled WGS sequence"/>
</dbReference>